<dbReference type="RefSeq" id="WP_015617950.1">
    <property type="nucleotide sequence ID" value="NC_021184.1"/>
</dbReference>
<dbReference type="Pfam" id="PF01797">
    <property type="entry name" value="Y1_Tnp"/>
    <property type="match status" value="1"/>
</dbReference>
<evidence type="ECO:0000259" key="1">
    <source>
        <dbReference type="SMART" id="SM01321"/>
    </source>
</evidence>
<organism evidence="2 3">
    <name type="scientific">Desulfoscipio gibsoniae DSM 7213</name>
    <dbReference type="NCBI Taxonomy" id="767817"/>
    <lineage>
        <taxon>Bacteria</taxon>
        <taxon>Bacillati</taxon>
        <taxon>Bacillota</taxon>
        <taxon>Clostridia</taxon>
        <taxon>Eubacteriales</taxon>
        <taxon>Desulfallaceae</taxon>
        <taxon>Desulfoscipio</taxon>
    </lineage>
</organism>
<dbReference type="SUPFAM" id="SSF143422">
    <property type="entry name" value="Transposase IS200-like"/>
    <property type="match status" value="1"/>
</dbReference>
<dbReference type="NCBIfam" id="NF033573">
    <property type="entry name" value="transpos_IS200"/>
    <property type="match status" value="1"/>
</dbReference>
<dbReference type="InterPro" id="IPR002686">
    <property type="entry name" value="Transposase_17"/>
</dbReference>
<dbReference type="AlphaFoldDB" id="R4KF54"/>
<reference evidence="2 3" key="1">
    <citation type="submission" date="2012-01" db="EMBL/GenBank/DDBJ databases">
        <title>Complete sequence of Desulfotomaculum gibsoniae DSM 7213.</title>
        <authorList>
            <consortium name="US DOE Joint Genome Institute"/>
            <person name="Lucas S."/>
            <person name="Han J."/>
            <person name="Lapidus A."/>
            <person name="Cheng J.-F."/>
            <person name="Goodwin L."/>
            <person name="Pitluck S."/>
            <person name="Peters L."/>
            <person name="Ovchinnikova G."/>
            <person name="Teshima H."/>
            <person name="Detter J.C."/>
            <person name="Han C."/>
            <person name="Tapia R."/>
            <person name="Land M."/>
            <person name="Hauser L."/>
            <person name="Kyrpides N."/>
            <person name="Ivanova N."/>
            <person name="Pagani I."/>
            <person name="Parshina S."/>
            <person name="Plugge C."/>
            <person name="Muyzer G."/>
            <person name="Kuever J."/>
            <person name="Ivanova A."/>
            <person name="Nazina T."/>
            <person name="Klenk H.-P."/>
            <person name="Brambilla E."/>
            <person name="Spring S."/>
            <person name="Stams A.F."/>
            <person name="Woyke T."/>
        </authorList>
    </citation>
    <scope>NUCLEOTIDE SEQUENCE [LARGE SCALE GENOMIC DNA]</scope>
    <source>
        <strain evidence="2 3">DSM 7213</strain>
    </source>
</reference>
<dbReference type="eggNOG" id="COG1943">
    <property type="taxonomic scope" value="Bacteria"/>
</dbReference>
<dbReference type="OrthoDB" id="9798161at2"/>
<name>R4KF54_9FIRM</name>
<proteinExistence type="predicted"/>
<dbReference type="EMBL" id="CP003273">
    <property type="protein sequence ID" value="AGL01224.1"/>
    <property type="molecule type" value="Genomic_DNA"/>
</dbReference>
<dbReference type="PANTHER" id="PTHR33360:SF4">
    <property type="entry name" value="TRANSPOSASE IS200-LIKE PROTEIN"/>
    <property type="match status" value="1"/>
</dbReference>
<dbReference type="KEGG" id="dgi:Desgi_1774"/>
<evidence type="ECO:0000313" key="2">
    <source>
        <dbReference type="EMBL" id="AGL01224.1"/>
    </source>
</evidence>
<evidence type="ECO:0000313" key="3">
    <source>
        <dbReference type="Proteomes" id="UP000013520"/>
    </source>
</evidence>
<keyword evidence="3" id="KW-1185">Reference proteome</keyword>
<gene>
    <name evidence="2" type="ORF">Desgi_1774</name>
</gene>
<dbReference type="GO" id="GO:0006313">
    <property type="term" value="P:DNA transposition"/>
    <property type="evidence" value="ECO:0007669"/>
    <property type="project" value="InterPro"/>
</dbReference>
<dbReference type="GO" id="GO:0004803">
    <property type="term" value="F:transposase activity"/>
    <property type="evidence" value="ECO:0007669"/>
    <property type="project" value="InterPro"/>
</dbReference>
<feature type="domain" description="Transposase IS200-like" evidence="1">
    <location>
        <begin position="12"/>
        <end position="131"/>
    </location>
</feature>
<dbReference type="GO" id="GO:0003677">
    <property type="term" value="F:DNA binding"/>
    <property type="evidence" value="ECO:0007669"/>
    <property type="project" value="InterPro"/>
</dbReference>
<dbReference type="HOGENOM" id="CLU_101320_2_2_9"/>
<protein>
    <submittedName>
        <fullName evidence="2">Transposase</fullName>
    </submittedName>
</protein>
<dbReference type="Gene3D" id="3.30.70.1290">
    <property type="entry name" value="Transposase IS200-like"/>
    <property type="match status" value="1"/>
</dbReference>
<dbReference type="SMART" id="SM01321">
    <property type="entry name" value="Y1_Tnp"/>
    <property type="match status" value="1"/>
</dbReference>
<dbReference type="Proteomes" id="UP000013520">
    <property type="component" value="Chromosome"/>
</dbReference>
<sequence length="134" mass="15699">MKYQLDRGCHSVYSLRFHYICCVKYRRKVLTPEISEYLKKVNQDIAGKFGVQIIEQETDRDHIHIIFASKPEVQLSKFINSLKSTSARLIFRDHPENKKELWGGNFWSPSYFLSTVGEVKLEDVKKYVQSQGNP</sequence>
<dbReference type="InterPro" id="IPR036515">
    <property type="entry name" value="Transposase_17_sf"/>
</dbReference>
<dbReference type="PANTHER" id="PTHR33360">
    <property type="entry name" value="TRANSPOSASE FOR INSERTION SEQUENCE ELEMENT IS200"/>
    <property type="match status" value="1"/>
</dbReference>
<accession>R4KF54</accession>
<dbReference type="STRING" id="767817.Desgi_1774"/>